<protein>
    <submittedName>
        <fullName evidence="2">Uncharacterized protein</fullName>
    </submittedName>
</protein>
<reference evidence="2" key="1">
    <citation type="submission" date="2020-05" db="EMBL/GenBank/DDBJ databases">
        <title>WGS assembly of Panicum virgatum.</title>
        <authorList>
            <person name="Lovell J.T."/>
            <person name="Jenkins J."/>
            <person name="Shu S."/>
            <person name="Juenger T.E."/>
            <person name="Schmutz J."/>
        </authorList>
    </citation>
    <scope>NUCLEOTIDE SEQUENCE</scope>
    <source>
        <strain evidence="2">AP13</strain>
    </source>
</reference>
<feature type="chain" id="PRO_5035908897" evidence="1">
    <location>
        <begin position="21"/>
        <end position="60"/>
    </location>
</feature>
<evidence type="ECO:0000256" key="1">
    <source>
        <dbReference type="SAM" id="SignalP"/>
    </source>
</evidence>
<comment type="caution">
    <text evidence="2">The sequence shown here is derived from an EMBL/GenBank/DDBJ whole genome shotgun (WGS) entry which is preliminary data.</text>
</comment>
<proteinExistence type="predicted"/>
<keyword evidence="1" id="KW-0732">Signal</keyword>
<dbReference type="AlphaFoldDB" id="A0A8T0V6E6"/>
<feature type="signal peptide" evidence="1">
    <location>
        <begin position="1"/>
        <end position="20"/>
    </location>
</feature>
<dbReference type="EMBL" id="CM029041">
    <property type="protein sequence ID" value="KAG2629875.1"/>
    <property type="molecule type" value="Genomic_DNA"/>
</dbReference>
<name>A0A8T0V6E6_PANVG</name>
<organism evidence="2 3">
    <name type="scientific">Panicum virgatum</name>
    <name type="common">Blackwell switchgrass</name>
    <dbReference type="NCBI Taxonomy" id="38727"/>
    <lineage>
        <taxon>Eukaryota</taxon>
        <taxon>Viridiplantae</taxon>
        <taxon>Streptophyta</taxon>
        <taxon>Embryophyta</taxon>
        <taxon>Tracheophyta</taxon>
        <taxon>Spermatophyta</taxon>
        <taxon>Magnoliopsida</taxon>
        <taxon>Liliopsida</taxon>
        <taxon>Poales</taxon>
        <taxon>Poaceae</taxon>
        <taxon>PACMAD clade</taxon>
        <taxon>Panicoideae</taxon>
        <taxon>Panicodae</taxon>
        <taxon>Paniceae</taxon>
        <taxon>Panicinae</taxon>
        <taxon>Panicum</taxon>
        <taxon>Panicum sect. Hiantes</taxon>
    </lineage>
</organism>
<gene>
    <name evidence="2" type="ORF">PVAP13_3KG470204</name>
</gene>
<keyword evidence="3" id="KW-1185">Reference proteome</keyword>
<sequence>MVGMLQAGLLWLKAAVNALAADGMLHAAAGGKAMIGFVRARRFSRHNFSFLGVKIWNYWR</sequence>
<evidence type="ECO:0000313" key="2">
    <source>
        <dbReference type="EMBL" id="KAG2629875.1"/>
    </source>
</evidence>
<evidence type="ECO:0000313" key="3">
    <source>
        <dbReference type="Proteomes" id="UP000823388"/>
    </source>
</evidence>
<dbReference type="Proteomes" id="UP000823388">
    <property type="component" value="Chromosome 3K"/>
</dbReference>
<accession>A0A8T0V6E6</accession>